<dbReference type="Proteomes" id="UP001367508">
    <property type="component" value="Unassembled WGS sequence"/>
</dbReference>
<sequence length="72" mass="7758">MILFLFDYIIAKVKQAFLGPLVGNHDHHTFAIGNAMATTLTIGNVVEAPALVEQSDGKVQPLECHQNGIVTV</sequence>
<dbReference type="EMBL" id="JAYMYQ010000004">
    <property type="protein sequence ID" value="KAK7340239.1"/>
    <property type="molecule type" value="Genomic_DNA"/>
</dbReference>
<name>A0AAN9LTQ8_CANGL</name>
<keyword evidence="2" id="KW-1185">Reference proteome</keyword>
<accession>A0AAN9LTQ8</accession>
<dbReference type="AlphaFoldDB" id="A0AAN9LTQ8"/>
<evidence type="ECO:0000313" key="1">
    <source>
        <dbReference type="EMBL" id="KAK7340239.1"/>
    </source>
</evidence>
<comment type="caution">
    <text evidence="1">The sequence shown here is derived from an EMBL/GenBank/DDBJ whole genome shotgun (WGS) entry which is preliminary data.</text>
</comment>
<gene>
    <name evidence="1" type="ORF">VNO77_20938</name>
</gene>
<proteinExistence type="predicted"/>
<evidence type="ECO:0000313" key="2">
    <source>
        <dbReference type="Proteomes" id="UP001367508"/>
    </source>
</evidence>
<organism evidence="1 2">
    <name type="scientific">Canavalia gladiata</name>
    <name type="common">Sword bean</name>
    <name type="synonym">Dolichos gladiatus</name>
    <dbReference type="NCBI Taxonomy" id="3824"/>
    <lineage>
        <taxon>Eukaryota</taxon>
        <taxon>Viridiplantae</taxon>
        <taxon>Streptophyta</taxon>
        <taxon>Embryophyta</taxon>
        <taxon>Tracheophyta</taxon>
        <taxon>Spermatophyta</taxon>
        <taxon>Magnoliopsida</taxon>
        <taxon>eudicotyledons</taxon>
        <taxon>Gunneridae</taxon>
        <taxon>Pentapetalae</taxon>
        <taxon>rosids</taxon>
        <taxon>fabids</taxon>
        <taxon>Fabales</taxon>
        <taxon>Fabaceae</taxon>
        <taxon>Papilionoideae</taxon>
        <taxon>50 kb inversion clade</taxon>
        <taxon>NPAAA clade</taxon>
        <taxon>indigoferoid/millettioid clade</taxon>
        <taxon>Phaseoleae</taxon>
        <taxon>Canavalia</taxon>
    </lineage>
</organism>
<reference evidence="1 2" key="1">
    <citation type="submission" date="2024-01" db="EMBL/GenBank/DDBJ databases">
        <title>The genomes of 5 underutilized Papilionoideae crops provide insights into root nodulation and disease resistanc.</title>
        <authorList>
            <person name="Jiang F."/>
        </authorList>
    </citation>
    <scope>NUCLEOTIDE SEQUENCE [LARGE SCALE GENOMIC DNA]</scope>
    <source>
        <strain evidence="1">LVBAO_FW01</strain>
        <tissue evidence="1">Leaves</tissue>
    </source>
</reference>
<protein>
    <submittedName>
        <fullName evidence="1">Uncharacterized protein</fullName>
    </submittedName>
</protein>